<keyword evidence="5" id="KW-1133">Transmembrane helix</keyword>
<evidence type="ECO:0000256" key="1">
    <source>
        <dbReference type="ARBA" id="ARBA00004651"/>
    </source>
</evidence>
<evidence type="ECO:0000259" key="7">
    <source>
        <dbReference type="Pfam" id="PF04239"/>
    </source>
</evidence>
<dbReference type="InterPro" id="IPR023090">
    <property type="entry name" value="UPF0702_alpha/beta_dom_sf"/>
</dbReference>
<keyword evidence="9" id="KW-1185">Reference proteome</keyword>
<sequence>MESVLRAAAVYLFLLVVFRVGGRRTLAEMTPFDLALVLIVAEAASQALIGEDFSVINAFVVVATLFVLERLFARVKQHSKAADRWLDGVPTVLVDDGEVLQERLQRSHVDRADILEAARAAHGLANFAQIRYAVLERDGSISVIPREDPR</sequence>
<feature type="domain" description="YetF C-terminal" evidence="7">
    <location>
        <begin position="77"/>
        <end position="148"/>
    </location>
</feature>
<name>A0A091BHB8_9GAMM</name>
<dbReference type="Pfam" id="PF04239">
    <property type="entry name" value="DUF421"/>
    <property type="match status" value="1"/>
</dbReference>
<dbReference type="EMBL" id="AWXU01000022">
    <property type="protein sequence ID" value="KFN50184.1"/>
    <property type="molecule type" value="Genomic_DNA"/>
</dbReference>
<dbReference type="PANTHER" id="PTHR34582:SF6">
    <property type="entry name" value="UPF0702 TRANSMEMBRANE PROTEIN YCAP"/>
    <property type="match status" value="1"/>
</dbReference>
<evidence type="ECO:0000256" key="6">
    <source>
        <dbReference type="ARBA" id="ARBA00023136"/>
    </source>
</evidence>
<keyword evidence="3" id="KW-1003">Cell membrane</keyword>
<evidence type="ECO:0000256" key="4">
    <source>
        <dbReference type="ARBA" id="ARBA00022692"/>
    </source>
</evidence>
<comment type="caution">
    <text evidence="8">The sequence shown here is derived from an EMBL/GenBank/DDBJ whole genome shotgun (WGS) entry which is preliminary data.</text>
</comment>
<dbReference type="STRING" id="1121013.GCA_000426365_01807"/>
<evidence type="ECO:0000256" key="3">
    <source>
        <dbReference type="ARBA" id="ARBA00022475"/>
    </source>
</evidence>
<dbReference type="RefSeq" id="WP_026817041.1">
    <property type="nucleotide sequence ID" value="NZ_AUFF01000003.1"/>
</dbReference>
<reference evidence="8 9" key="1">
    <citation type="submission" date="2013-09" db="EMBL/GenBank/DDBJ databases">
        <title>Genome sequencing of Arenimonas composti.</title>
        <authorList>
            <person name="Chen F."/>
            <person name="Wang G."/>
        </authorList>
    </citation>
    <scope>NUCLEOTIDE SEQUENCE [LARGE SCALE GENOMIC DNA]</scope>
    <source>
        <strain evidence="8 9">TR7-09</strain>
    </source>
</reference>
<protein>
    <recommendedName>
        <fullName evidence="7">YetF C-terminal domain-containing protein</fullName>
    </recommendedName>
</protein>
<evidence type="ECO:0000313" key="9">
    <source>
        <dbReference type="Proteomes" id="UP000029391"/>
    </source>
</evidence>
<dbReference type="Proteomes" id="UP000029391">
    <property type="component" value="Unassembled WGS sequence"/>
</dbReference>
<evidence type="ECO:0000256" key="2">
    <source>
        <dbReference type="ARBA" id="ARBA00006448"/>
    </source>
</evidence>
<dbReference type="AlphaFoldDB" id="A0A091BHB8"/>
<dbReference type="OrthoDB" id="9793799at2"/>
<proteinExistence type="inferred from homology"/>
<comment type="similarity">
    <text evidence="2">Belongs to the UPF0702 family.</text>
</comment>
<dbReference type="Gene3D" id="3.30.240.20">
    <property type="entry name" value="bsu07140 like domains"/>
    <property type="match status" value="1"/>
</dbReference>
<evidence type="ECO:0000256" key="5">
    <source>
        <dbReference type="ARBA" id="ARBA00022989"/>
    </source>
</evidence>
<dbReference type="PANTHER" id="PTHR34582">
    <property type="entry name" value="UPF0702 TRANSMEMBRANE PROTEIN YCAP"/>
    <property type="match status" value="1"/>
</dbReference>
<accession>A0A091BHB8</accession>
<keyword evidence="4" id="KW-0812">Transmembrane</keyword>
<comment type="subcellular location">
    <subcellularLocation>
        <location evidence="1">Cell membrane</location>
        <topology evidence="1">Multi-pass membrane protein</topology>
    </subcellularLocation>
</comment>
<keyword evidence="6" id="KW-0472">Membrane</keyword>
<dbReference type="GO" id="GO:0005886">
    <property type="term" value="C:plasma membrane"/>
    <property type="evidence" value="ECO:0007669"/>
    <property type="project" value="UniProtKB-SubCell"/>
</dbReference>
<gene>
    <name evidence="8" type="ORF">P873_08065</name>
</gene>
<dbReference type="eggNOG" id="COG2323">
    <property type="taxonomic scope" value="Bacteria"/>
</dbReference>
<dbReference type="InterPro" id="IPR007353">
    <property type="entry name" value="DUF421"/>
</dbReference>
<organism evidence="8 9">
    <name type="scientific">Arenimonas composti TR7-09 = DSM 18010</name>
    <dbReference type="NCBI Taxonomy" id="1121013"/>
    <lineage>
        <taxon>Bacteria</taxon>
        <taxon>Pseudomonadati</taxon>
        <taxon>Pseudomonadota</taxon>
        <taxon>Gammaproteobacteria</taxon>
        <taxon>Lysobacterales</taxon>
        <taxon>Lysobacteraceae</taxon>
        <taxon>Arenimonas</taxon>
    </lineage>
</organism>
<evidence type="ECO:0000313" key="8">
    <source>
        <dbReference type="EMBL" id="KFN50184.1"/>
    </source>
</evidence>